<dbReference type="Gene3D" id="3.20.180.10">
    <property type="entry name" value="PNP-oxidase-like"/>
    <property type="match status" value="1"/>
</dbReference>
<proteinExistence type="predicted"/>
<dbReference type="InterPro" id="IPR037119">
    <property type="entry name" value="Haem_oxidase_HugZ-like_sf"/>
</dbReference>
<sequence length="250" mass="26625">MTGAESTAVSAPCDAERIQSACRRAHEGTLSVDGCAPMAVAMVHLFEAEAFLLVPSNSVDSDLPATSGFGGAGVPAMLELADCAPISLRERVRSLVWLSGTVHGVPTQLERELAIEIAGDHPDARLLDVGHTHSLLRLAVDNAVIATATGAAAVEAVALSTAQPDLFWEYESQWLAHLDADHPDLVTRLADQFPEHLRRGRVRPLGLDRFGITFRVETPSSDDDVRLSFERPCTGVGDLSAALHQLVGGH</sequence>
<dbReference type="Pfam" id="PF10615">
    <property type="entry name" value="DUF2470"/>
    <property type="match status" value="1"/>
</dbReference>
<protein>
    <submittedName>
        <fullName evidence="2">DUF2470 domain-containing protein</fullName>
    </submittedName>
</protein>
<reference evidence="2 3" key="1">
    <citation type="submission" date="2024-09" db="EMBL/GenBank/DDBJ databases">
        <authorList>
            <person name="Sun Q."/>
            <person name="Mori K."/>
        </authorList>
    </citation>
    <scope>NUCLEOTIDE SEQUENCE [LARGE SCALE GENOMIC DNA]</scope>
    <source>
        <strain evidence="2 3">CCM 7957</strain>
    </source>
</reference>
<accession>A0ABV6HBR6</accession>
<keyword evidence="3" id="KW-1185">Reference proteome</keyword>
<evidence type="ECO:0000259" key="1">
    <source>
        <dbReference type="Pfam" id="PF10615"/>
    </source>
</evidence>
<evidence type="ECO:0000313" key="2">
    <source>
        <dbReference type="EMBL" id="MFC0316181.1"/>
    </source>
</evidence>
<dbReference type="RefSeq" id="WP_382365616.1">
    <property type="nucleotide sequence ID" value="NZ_JBHLWV010000027.1"/>
</dbReference>
<feature type="domain" description="DUF2470" evidence="1">
    <location>
        <begin position="172"/>
        <end position="245"/>
    </location>
</feature>
<dbReference type="EMBL" id="JBHLWV010000027">
    <property type="protein sequence ID" value="MFC0316181.1"/>
    <property type="molecule type" value="Genomic_DNA"/>
</dbReference>
<evidence type="ECO:0000313" key="3">
    <source>
        <dbReference type="Proteomes" id="UP001589783"/>
    </source>
</evidence>
<comment type="caution">
    <text evidence="2">The sequence shown here is derived from an EMBL/GenBank/DDBJ whole genome shotgun (WGS) entry which is preliminary data.</text>
</comment>
<gene>
    <name evidence="2" type="ORF">ACFFJD_15125</name>
</gene>
<dbReference type="SUPFAM" id="SSF50475">
    <property type="entry name" value="FMN-binding split barrel"/>
    <property type="match status" value="1"/>
</dbReference>
<name>A0ABV6HBR6_9ACTN</name>
<organism evidence="2 3">
    <name type="scientific">Gordonia phosphorivorans</name>
    <dbReference type="NCBI Taxonomy" id="1056982"/>
    <lineage>
        <taxon>Bacteria</taxon>
        <taxon>Bacillati</taxon>
        <taxon>Actinomycetota</taxon>
        <taxon>Actinomycetes</taxon>
        <taxon>Mycobacteriales</taxon>
        <taxon>Gordoniaceae</taxon>
        <taxon>Gordonia</taxon>
    </lineage>
</organism>
<dbReference type="InterPro" id="IPR019595">
    <property type="entry name" value="DUF2470"/>
</dbReference>
<dbReference type="Proteomes" id="UP001589783">
    <property type="component" value="Unassembled WGS sequence"/>
</dbReference>